<organism evidence="2 3">
    <name type="scientific">Tychonema bourrellyi FEM_GT703</name>
    <dbReference type="NCBI Taxonomy" id="2040638"/>
    <lineage>
        <taxon>Bacteria</taxon>
        <taxon>Bacillati</taxon>
        <taxon>Cyanobacteriota</taxon>
        <taxon>Cyanophyceae</taxon>
        <taxon>Oscillatoriophycideae</taxon>
        <taxon>Oscillatoriales</taxon>
        <taxon>Microcoleaceae</taxon>
        <taxon>Tychonema</taxon>
    </lineage>
</organism>
<dbReference type="OrthoDB" id="428427at2"/>
<dbReference type="AlphaFoldDB" id="A0A2G4F463"/>
<dbReference type="InterPro" id="IPR011335">
    <property type="entry name" value="Restrct_endonuc-II-like"/>
</dbReference>
<dbReference type="PANTHER" id="PTHR34107:SF2">
    <property type="entry name" value="SLL0888 PROTEIN"/>
    <property type="match status" value="1"/>
</dbReference>
<keyword evidence="2" id="KW-0540">Nuclease</keyword>
<feature type="domain" description="Putative restriction endonuclease" evidence="1">
    <location>
        <begin position="12"/>
        <end position="199"/>
    </location>
</feature>
<comment type="caution">
    <text evidence="2">The sequence shown here is derived from an EMBL/GenBank/DDBJ whole genome shotgun (WGS) entry which is preliminary data.</text>
</comment>
<dbReference type="EMBL" id="NXIB02000017">
    <property type="protein sequence ID" value="PHX56574.1"/>
    <property type="molecule type" value="Genomic_DNA"/>
</dbReference>
<accession>A0A2G4F463</accession>
<protein>
    <submittedName>
        <fullName evidence="2">Uma2 family endonuclease</fullName>
    </submittedName>
</protein>
<keyword evidence="2" id="KW-0255">Endonuclease</keyword>
<dbReference type="Proteomes" id="UP000226442">
    <property type="component" value="Unassembled WGS sequence"/>
</dbReference>
<gene>
    <name evidence="2" type="ORF">CP500_004830</name>
</gene>
<proteinExistence type="predicted"/>
<dbReference type="Gene3D" id="3.90.1570.10">
    <property type="entry name" value="tt1808, chain A"/>
    <property type="match status" value="1"/>
</dbReference>
<sequence>MTQAVSTKPVTFDEFIDWYPENSENRYELHNGAIVEMPKATGEHSEVSGFLIAELNFEIRRLGLPYFVPKECVVKADNELSGYEPDAIVLDREGTDSEPRWKKQSIITMGSSVRLIVEVVSTNWRDDYGYKLVDYEALGISEYWIADYLGLGGRRYIGNPKQPTFFVHHLVDGEYQASQFRGTDRVVSPTFPELNLTVQQIFTAGRNVA</sequence>
<evidence type="ECO:0000313" key="3">
    <source>
        <dbReference type="Proteomes" id="UP000226442"/>
    </source>
</evidence>
<dbReference type="InterPro" id="IPR012296">
    <property type="entry name" value="Nuclease_put_TT1808"/>
</dbReference>
<dbReference type="RefSeq" id="WP_096831010.1">
    <property type="nucleotide sequence ID" value="NZ_NXIB02000017.1"/>
</dbReference>
<keyword evidence="3" id="KW-1185">Reference proteome</keyword>
<evidence type="ECO:0000259" key="1">
    <source>
        <dbReference type="Pfam" id="PF05685"/>
    </source>
</evidence>
<name>A0A2G4F463_9CYAN</name>
<dbReference type="InterPro" id="IPR008538">
    <property type="entry name" value="Uma2"/>
</dbReference>
<dbReference type="GO" id="GO:0004519">
    <property type="term" value="F:endonuclease activity"/>
    <property type="evidence" value="ECO:0007669"/>
    <property type="project" value="UniProtKB-KW"/>
</dbReference>
<dbReference type="PANTHER" id="PTHR34107">
    <property type="entry name" value="SLL0198 PROTEIN-RELATED"/>
    <property type="match status" value="1"/>
</dbReference>
<dbReference type="Pfam" id="PF05685">
    <property type="entry name" value="Uma2"/>
    <property type="match status" value="1"/>
</dbReference>
<keyword evidence="2" id="KW-0378">Hydrolase</keyword>
<evidence type="ECO:0000313" key="2">
    <source>
        <dbReference type="EMBL" id="PHX56574.1"/>
    </source>
</evidence>
<dbReference type="SUPFAM" id="SSF52980">
    <property type="entry name" value="Restriction endonuclease-like"/>
    <property type="match status" value="1"/>
</dbReference>
<dbReference type="CDD" id="cd06260">
    <property type="entry name" value="DUF820-like"/>
    <property type="match status" value="1"/>
</dbReference>
<reference evidence="2" key="1">
    <citation type="submission" date="2017-10" db="EMBL/GenBank/DDBJ databases">
        <title>Draft genome sequence of the planktic cyanobacteria Tychonema bourrellyi isolated from alpine lentic freshwater.</title>
        <authorList>
            <person name="Tett A."/>
            <person name="Armanini F."/>
            <person name="Asnicar F."/>
            <person name="Boscaini A."/>
            <person name="Pasolli E."/>
            <person name="Zolfo M."/>
            <person name="Donati C."/>
            <person name="Salmaso N."/>
            <person name="Segata N."/>
        </authorList>
    </citation>
    <scope>NUCLEOTIDE SEQUENCE</scope>
    <source>
        <strain evidence="2">FEM_GT703</strain>
    </source>
</reference>